<dbReference type="RefSeq" id="WP_063282253.1">
    <property type="nucleotide sequence ID" value="NZ_LIYF01000035.1"/>
</dbReference>
<gene>
    <name evidence="5" type="ORF">AB996_2042</name>
</gene>
<evidence type="ECO:0000259" key="4">
    <source>
        <dbReference type="Pfam" id="PF01420"/>
    </source>
</evidence>
<name>A0A166IZV2_LACLC</name>
<evidence type="ECO:0000313" key="5">
    <source>
        <dbReference type="EMBL" id="KZK05281.1"/>
    </source>
</evidence>
<organism evidence="5 6">
    <name type="scientific">Lactococcus lactis subsp. cremoris</name>
    <name type="common">Streptococcus cremoris</name>
    <dbReference type="NCBI Taxonomy" id="1359"/>
    <lineage>
        <taxon>Bacteria</taxon>
        <taxon>Bacillati</taxon>
        <taxon>Bacillota</taxon>
        <taxon>Bacilli</taxon>
        <taxon>Lactobacillales</taxon>
        <taxon>Streptococcaceae</taxon>
        <taxon>Lactococcus</taxon>
    </lineage>
</organism>
<feature type="domain" description="Type I restriction modification DNA specificity" evidence="4">
    <location>
        <begin position="204"/>
        <end position="356"/>
    </location>
</feature>
<proteinExistence type="inferred from homology"/>
<comment type="caution">
    <text evidence="5">The sequence shown here is derived from an EMBL/GenBank/DDBJ whole genome shotgun (WGS) entry which is preliminary data.</text>
</comment>
<dbReference type="InterPro" id="IPR044946">
    <property type="entry name" value="Restrct_endonuc_typeI_TRD_sf"/>
</dbReference>
<evidence type="ECO:0000313" key="6">
    <source>
        <dbReference type="Proteomes" id="UP000076519"/>
    </source>
</evidence>
<protein>
    <submittedName>
        <fullName evidence="5">Type IIS restriction enzyme R protein (BCGIB)</fullName>
    </submittedName>
</protein>
<comment type="similarity">
    <text evidence="1">Belongs to the type-I restriction system S methylase family.</text>
</comment>
<feature type="domain" description="Type I restriction modification DNA specificity" evidence="4">
    <location>
        <begin position="14"/>
        <end position="176"/>
    </location>
</feature>
<dbReference type="AlphaFoldDB" id="A0A166IZV2"/>
<dbReference type="Pfam" id="PF01420">
    <property type="entry name" value="Methylase_S"/>
    <property type="match status" value="2"/>
</dbReference>
<keyword evidence="2" id="KW-0680">Restriction system</keyword>
<dbReference type="EMBL" id="LIYF01000035">
    <property type="protein sequence ID" value="KZK05281.1"/>
    <property type="molecule type" value="Genomic_DNA"/>
</dbReference>
<evidence type="ECO:0000256" key="1">
    <source>
        <dbReference type="ARBA" id="ARBA00010923"/>
    </source>
</evidence>
<accession>A0A166IZV2</accession>
<evidence type="ECO:0000256" key="3">
    <source>
        <dbReference type="ARBA" id="ARBA00023125"/>
    </source>
</evidence>
<evidence type="ECO:0000256" key="2">
    <source>
        <dbReference type="ARBA" id="ARBA00022747"/>
    </source>
</evidence>
<dbReference type="GO" id="GO:0009307">
    <property type="term" value="P:DNA restriction-modification system"/>
    <property type="evidence" value="ECO:0007669"/>
    <property type="project" value="UniProtKB-KW"/>
</dbReference>
<sequence length="379" mass="43174">MQDKLKELEEKYGVDWRNVNLGSLFEFEAIKQAKSQREIPTDNSENGVPYIVQSMFNNMFSRNVNKQYLIEHNEAPVSGNRIVLGVTLPAVSYQPKEFGASQVITAKANWLNQKNGVFIATAISKLMYQFSYGRKPGVQIYKDMEIKMPYQNNEIAFDYINDFVETLEAERLATLEAYLKVTGLNNVALSVKERASLDKLGEADFKKFTINQLFEISTPKKKFNANTISFGGKLPYVARGENNNGIRGYIDEDEKYLNAGNTISFGQDTATMFYQEKPYFTGDKIKIFTAKNSVKFDKKIAWFIISSMRKSFSTFSWGSSSYNVDILNKTEIKLPVKSDGKIDYELMSNLVSAIQKFVIKGVVEWVDKRIELTRGAIKK</sequence>
<dbReference type="Proteomes" id="UP000076519">
    <property type="component" value="Unassembled WGS sequence"/>
</dbReference>
<keyword evidence="3" id="KW-0238">DNA-binding</keyword>
<dbReference type="InterPro" id="IPR000055">
    <property type="entry name" value="Restrct_endonuc_typeI_TRD"/>
</dbReference>
<dbReference type="REBASE" id="194014">
    <property type="entry name" value="S.LlaKW10ORF2042P"/>
</dbReference>
<dbReference type="GO" id="GO:0003677">
    <property type="term" value="F:DNA binding"/>
    <property type="evidence" value="ECO:0007669"/>
    <property type="project" value="UniProtKB-KW"/>
</dbReference>
<dbReference type="Gene3D" id="3.90.220.20">
    <property type="entry name" value="DNA methylase specificity domains"/>
    <property type="match status" value="1"/>
</dbReference>
<reference evidence="5 6" key="1">
    <citation type="submission" date="2015-08" db="EMBL/GenBank/DDBJ databases">
        <title>Draft Genome Sequences of 11 Lactococcus lactis subspecies cremoris strains.</title>
        <authorList>
            <person name="Wels M."/>
            <person name="Backus L."/>
            <person name="Boekhorst J."/>
            <person name="Dijkstra A."/>
            <person name="Beerthuizen M."/>
            <person name="Siezen R."/>
            <person name="Bachmann H."/>
            <person name="Van Hijum S."/>
        </authorList>
    </citation>
    <scope>NUCLEOTIDE SEQUENCE [LARGE SCALE GENOMIC DNA]</scope>
    <source>
        <strain evidence="5 6">KW10</strain>
    </source>
</reference>
<dbReference type="PATRIC" id="fig|1359.32.peg.539"/>
<dbReference type="SUPFAM" id="SSF116734">
    <property type="entry name" value="DNA methylase specificity domain"/>
    <property type="match status" value="1"/>
</dbReference>